<evidence type="ECO:0000259" key="2">
    <source>
        <dbReference type="Pfam" id="PF13454"/>
    </source>
</evidence>
<feature type="compositionally biased region" description="Polar residues" evidence="1">
    <location>
        <begin position="387"/>
        <end position="399"/>
    </location>
</feature>
<dbReference type="Proteomes" id="UP001589707">
    <property type="component" value="Unassembled WGS sequence"/>
</dbReference>
<dbReference type="SUPFAM" id="SSF51905">
    <property type="entry name" value="FAD/NAD(P)-binding domain"/>
    <property type="match status" value="1"/>
</dbReference>
<dbReference type="PANTHER" id="PTHR40254">
    <property type="entry name" value="BLR0577 PROTEIN"/>
    <property type="match status" value="1"/>
</dbReference>
<dbReference type="PANTHER" id="PTHR40254:SF1">
    <property type="entry name" value="BLR0577 PROTEIN"/>
    <property type="match status" value="1"/>
</dbReference>
<dbReference type="InterPro" id="IPR038732">
    <property type="entry name" value="HpyO/CreE_NAD-binding"/>
</dbReference>
<dbReference type="RefSeq" id="WP_376840728.1">
    <property type="nucleotide sequence ID" value="NZ_JBHMAU010000067.1"/>
</dbReference>
<feature type="domain" description="FAD-dependent urate hydroxylase HpyO/Asp monooxygenase CreE-like FAD/NAD(P)-binding" evidence="2">
    <location>
        <begin position="13"/>
        <end position="183"/>
    </location>
</feature>
<sequence>MSRRRGGPHRVGIIGAGPRGLSVLERLCALAGPQQPLEIHLVDPFPPGAGIVWRTDQHPELLMNTTIAEQTIFPDASCGVSPCDTGPDMAIWYRRSHPVSDAQLRSTFAPRVLYGRYLREAYDHICAHAPEQVTIRHHASTATAIVEPRGAADNPAGLSTAQLIRLADSSTLEVDDVVLCVGHIPARLNEERVAWKRFAAGAHLTYLPPGLPAEADVDALQPGRTAVFRGFGLNYFDHQAMLSTGRGGTFTQIGTTAAGAPQLRYQPSGQEPILAPSSRRGVPYRCKPITVAHPLADYPLRYFTPATVDRLDAPAGEDAGLRFNDQLWPLILADLRYAWYAALFASAPEVFRSDPAALTDALGEAVDRHVSRRASAETRESAGRPGRQTQESRAWSDVESNVISDPSRILDLHALLQPLENRTFASREEFTAWMLDFLRRDLDAAHRGPAAAPEKALFAVLWAARAYLKELIADGRVDDVSFHTEVRGWFEGFVSGICDGPPPQRFAELIALAEAGLVEFVGPDVRITTSRAGERSCFRASSPALPAPVEAGALVDAASPANQVRLSADEVIAGMLDRGQLAVAELELGDGVVQPLSGLDVDPETLRTRDGRGYPHPHRYCLSIQLSAVQFGLAIAANPHKSARTLRDAHRIAEQILSDD</sequence>
<dbReference type="EMBL" id="JBHMAU010000067">
    <property type="protein sequence ID" value="MFB9776867.1"/>
    <property type="molecule type" value="Genomic_DNA"/>
</dbReference>
<reference evidence="3 4" key="1">
    <citation type="submission" date="2024-09" db="EMBL/GenBank/DDBJ databases">
        <authorList>
            <person name="Sun Q."/>
            <person name="Mori K."/>
        </authorList>
    </citation>
    <scope>NUCLEOTIDE SEQUENCE [LARGE SCALE GENOMIC DNA]</scope>
    <source>
        <strain evidence="3 4">JCM 11683</strain>
    </source>
</reference>
<organism evidence="3 4">
    <name type="scientific">Brevibacterium otitidis</name>
    <dbReference type="NCBI Taxonomy" id="53364"/>
    <lineage>
        <taxon>Bacteria</taxon>
        <taxon>Bacillati</taxon>
        <taxon>Actinomycetota</taxon>
        <taxon>Actinomycetes</taxon>
        <taxon>Micrococcales</taxon>
        <taxon>Brevibacteriaceae</taxon>
        <taxon>Brevibacterium</taxon>
    </lineage>
</organism>
<keyword evidence="4" id="KW-1185">Reference proteome</keyword>
<evidence type="ECO:0000313" key="3">
    <source>
        <dbReference type="EMBL" id="MFB9776867.1"/>
    </source>
</evidence>
<gene>
    <name evidence="3" type="ORF">ACFFN1_10735</name>
</gene>
<dbReference type="InterPro" id="IPR036188">
    <property type="entry name" value="FAD/NAD-bd_sf"/>
</dbReference>
<feature type="compositionally biased region" description="Basic and acidic residues" evidence="1">
    <location>
        <begin position="369"/>
        <end position="382"/>
    </location>
</feature>
<protein>
    <submittedName>
        <fullName evidence="3">FAD/NAD(P)-binding protein</fullName>
    </submittedName>
</protein>
<name>A0ABV5X595_9MICO</name>
<evidence type="ECO:0000256" key="1">
    <source>
        <dbReference type="SAM" id="MobiDB-lite"/>
    </source>
</evidence>
<comment type="caution">
    <text evidence="3">The sequence shown here is derived from an EMBL/GenBank/DDBJ whole genome shotgun (WGS) entry which is preliminary data.</text>
</comment>
<dbReference type="InterPro" id="IPR052189">
    <property type="entry name" value="L-asp_N-monooxygenase_NS-form"/>
</dbReference>
<proteinExistence type="predicted"/>
<accession>A0ABV5X595</accession>
<feature type="region of interest" description="Disordered" evidence="1">
    <location>
        <begin position="369"/>
        <end position="399"/>
    </location>
</feature>
<dbReference type="Pfam" id="PF13454">
    <property type="entry name" value="NAD_binding_9"/>
    <property type="match status" value="1"/>
</dbReference>
<evidence type="ECO:0000313" key="4">
    <source>
        <dbReference type="Proteomes" id="UP001589707"/>
    </source>
</evidence>